<dbReference type="EMBL" id="CAJGYM010000044">
    <property type="protein sequence ID" value="CAD6194409.1"/>
    <property type="molecule type" value="Genomic_DNA"/>
</dbReference>
<proteinExistence type="predicted"/>
<protein>
    <submittedName>
        <fullName evidence="1">Uncharacterized protein</fullName>
    </submittedName>
</protein>
<sequence length="84" mass="9671">MADFHIRRQSPACLDQENDAWEPTCWFYSLIDFVSAERRLSPFSMFTMLSSQETVRSASEKVGVAEVVLARRSFSNSYRIDVLS</sequence>
<comment type="caution">
    <text evidence="1">The sequence shown here is derived from an EMBL/GenBank/DDBJ whole genome shotgun (WGS) entry which is preliminary data.</text>
</comment>
<accession>A0A8S1HEX7</accession>
<evidence type="ECO:0000313" key="1">
    <source>
        <dbReference type="EMBL" id="CAD6194409.1"/>
    </source>
</evidence>
<evidence type="ECO:0000313" key="2">
    <source>
        <dbReference type="Proteomes" id="UP000835052"/>
    </source>
</evidence>
<organism evidence="1 2">
    <name type="scientific">Caenorhabditis auriculariae</name>
    <dbReference type="NCBI Taxonomy" id="2777116"/>
    <lineage>
        <taxon>Eukaryota</taxon>
        <taxon>Metazoa</taxon>
        <taxon>Ecdysozoa</taxon>
        <taxon>Nematoda</taxon>
        <taxon>Chromadorea</taxon>
        <taxon>Rhabditida</taxon>
        <taxon>Rhabditina</taxon>
        <taxon>Rhabditomorpha</taxon>
        <taxon>Rhabditoidea</taxon>
        <taxon>Rhabditidae</taxon>
        <taxon>Peloderinae</taxon>
        <taxon>Caenorhabditis</taxon>
    </lineage>
</organism>
<reference evidence="1" key="1">
    <citation type="submission" date="2020-10" db="EMBL/GenBank/DDBJ databases">
        <authorList>
            <person name="Kikuchi T."/>
        </authorList>
    </citation>
    <scope>NUCLEOTIDE SEQUENCE</scope>
    <source>
        <strain evidence="1">NKZ352</strain>
    </source>
</reference>
<dbReference type="AlphaFoldDB" id="A0A8S1HEX7"/>
<name>A0A8S1HEX7_9PELO</name>
<dbReference type="Proteomes" id="UP000835052">
    <property type="component" value="Unassembled WGS sequence"/>
</dbReference>
<gene>
    <name evidence="1" type="ORF">CAUJ_LOCUS10328</name>
</gene>
<keyword evidence="2" id="KW-1185">Reference proteome</keyword>